<feature type="transmembrane region" description="Helical" evidence="2">
    <location>
        <begin position="141"/>
        <end position="165"/>
    </location>
</feature>
<dbReference type="SUPFAM" id="SSF160387">
    <property type="entry name" value="NosL/MerB-like"/>
    <property type="match status" value="1"/>
</dbReference>
<dbReference type="Gene3D" id="3.30.70.2050">
    <property type="match status" value="1"/>
</dbReference>
<sequence length="399" mass="42757">MEFAQIAAIAGKEFWDRIRNRWVLAVALVFTAFALSIAYFGAAQQGTVGFRSIEVTIASLVSLVIYLIPLIALLLGFDAIVGERERGSLELLLSMPITRGELLLGKYLGLAAALAFSTVAGFGLVGLVLSAQLDLAALFHYFGFMASSVLLGCAFLSLAVMLSVFAADRTRASGLAIALWFFFVLVFDLLLLGALVLSGGQWGGEALPYLLLLNPADVFRILNIFSLDDVRTLYGLSTVFPPALSRLGSMGPTAASFAREADAQAFATEHGGSVLRFDEVTPTTSSSTAAPSTTNPCNPLNNRGPGCMQTEANRPNLLEGEGRLRALQFGAAVAAAAMGMFLLHGEHQPMPTSTTVNYDLSWIVHHRPSVMQSKEAHCLCTQPSNDCNINDVSFWKIPN</sequence>
<organism evidence="3 4">
    <name type="scientific">Thauera aromatica K172</name>
    <dbReference type="NCBI Taxonomy" id="44139"/>
    <lineage>
        <taxon>Bacteria</taxon>
        <taxon>Pseudomonadati</taxon>
        <taxon>Pseudomonadota</taxon>
        <taxon>Betaproteobacteria</taxon>
        <taxon>Rhodocyclales</taxon>
        <taxon>Zoogloeaceae</taxon>
        <taxon>Thauera</taxon>
    </lineage>
</organism>
<dbReference type="GO" id="GO:0005886">
    <property type="term" value="C:plasma membrane"/>
    <property type="evidence" value="ECO:0007669"/>
    <property type="project" value="UniProtKB-SubCell"/>
</dbReference>
<dbReference type="PANTHER" id="PTHR43471:SF1">
    <property type="entry name" value="ABC TRANSPORTER PERMEASE PROTEIN NOSY-RELATED"/>
    <property type="match status" value="1"/>
</dbReference>
<feature type="transmembrane region" description="Helical" evidence="2">
    <location>
        <begin position="102"/>
        <end position="129"/>
    </location>
</feature>
<keyword evidence="2" id="KW-0472">Membrane</keyword>
<dbReference type="EMBL" id="CP028339">
    <property type="protein sequence ID" value="AVR88367.1"/>
    <property type="molecule type" value="Genomic_DNA"/>
</dbReference>
<dbReference type="PANTHER" id="PTHR43471">
    <property type="entry name" value="ABC TRANSPORTER PERMEASE"/>
    <property type="match status" value="1"/>
</dbReference>
<feature type="transmembrane region" description="Helical" evidence="2">
    <location>
        <begin position="55"/>
        <end position="81"/>
    </location>
</feature>
<dbReference type="InterPro" id="IPR008719">
    <property type="entry name" value="N2O_reductase_NosL"/>
</dbReference>
<dbReference type="AlphaFoldDB" id="A0A2R4BM13"/>
<dbReference type="OrthoDB" id="9805862at2"/>
<dbReference type="Pfam" id="PF12679">
    <property type="entry name" value="ABC2_membrane_2"/>
    <property type="match status" value="1"/>
</dbReference>
<keyword evidence="2" id="KW-1133">Transmembrane helix</keyword>
<feature type="transmembrane region" description="Helical" evidence="2">
    <location>
        <begin position="177"/>
        <end position="197"/>
    </location>
</feature>
<feature type="compositionally biased region" description="Low complexity" evidence="1">
    <location>
        <begin position="283"/>
        <end position="294"/>
    </location>
</feature>
<feature type="transmembrane region" description="Helical" evidence="2">
    <location>
        <begin position="22"/>
        <end position="43"/>
    </location>
</feature>
<keyword evidence="4" id="KW-1185">Reference proteome</keyword>
<evidence type="ECO:0000313" key="4">
    <source>
        <dbReference type="Proteomes" id="UP000241885"/>
    </source>
</evidence>
<dbReference type="KEGG" id="tak:Tharo_1442"/>
<keyword evidence="2" id="KW-0812">Transmembrane</keyword>
<dbReference type="Proteomes" id="UP000241885">
    <property type="component" value="Chromosome"/>
</dbReference>
<dbReference type="Pfam" id="PF05573">
    <property type="entry name" value="NosL"/>
    <property type="match status" value="1"/>
</dbReference>
<proteinExistence type="predicted"/>
<gene>
    <name evidence="3" type="ORF">Tharo_1442</name>
</gene>
<evidence type="ECO:0000313" key="3">
    <source>
        <dbReference type="EMBL" id="AVR88367.1"/>
    </source>
</evidence>
<feature type="region of interest" description="Disordered" evidence="1">
    <location>
        <begin position="283"/>
        <end position="309"/>
    </location>
</feature>
<evidence type="ECO:0000256" key="1">
    <source>
        <dbReference type="SAM" id="MobiDB-lite"/>
    </source>
</evidence>
<evidence type="ECO:0000256" key="2">
    <source>
        <dbReference type="SAM" id="Phobius"/>
    </source>
</evidence>
<name>A0A2R4BM13_THAAR</name>
<dbReference type="GO" id="GO:0140359">
    <property type="term" value="F:ABC-type transporter activity"/>
    <property type="evidence" value="ECO:0007669"/>
    <property type="project" value="InterPro"/>
</dbReference>
<reference evidence="3 4" key="1">
    <citation type="submission" date="2018-03" db="EMBL/GenBank/DDBJ databases">
        <title>Complete genome sequence of Thauera aromatica, a model organism for studying aromatic compound degradation under denitrifying conditions.</title>
        <authorList>
            <person name="Lo H.-Y."/>
            <person name="Goris T."/>
            <person name="Boll M."/>
            <person name="Mueller J.A."/>
        </authorList>
    </citation>
    <scope>NUCLEOTIDE SEQUENCE [LARGE SCALE GENOMIC DNA]</scope>
    <source>
        <strain evidence="3 4">K172</strain>
    </source>
</reference>
<accession>A0A2R4BM13</accession>
<protein>
    <submittedName>
        <fullName evidence="3">ABC transporter permease</fullName>
    </submittedName>
</protein>